<dbReference type="RefSeq" id="WP_120135304.1">
    <property type="nucleotide sequence ID" value="NZ_RAHH01000061.1"/>
</dbReference>
<evidence type="ECO:0000313" key="2">
    <source>
        <dbReference type="EMBL" id="RJT31444.1"/>
    </source>
</evidence>
<accession>A0A419N1Q5</accession>
<protein>
    <submittedName>
        <fullName evidence="2">Crp/Fnr family transcriptional regulator</fullName>
    </submittedName>
</protein>
<dbReference type="EMBL" id="RAHH01000061">
    <property type="protein sequence ID" value="RJT31444.1"/>
    <property type="molecule type" value="Genomic_DNA"/>
</dbReference>
<dbReference type="Proteomes" id="UP000284908">
    <property type="component" value="Unassembled WGS sequence"/>
</dbReference>
<keyword evidence="3" id="KW-1185">Reference proteome</keyword>
<dbReference type="OrthoDB" id="6442353at2"/>
<sequence length="210" mass="24112">MMITPLPKRPESSMQQVIAALQPAGIEMDIVPRKRVLWEYKQNPQIFIFQQGEMSVLRASDGLVVATAYEPTIFGIAESIQPLHCHILRAETESSMLRMDASVAHDILTKNNLWQDVSVILTYYTNYLFYRDALLVQQRTYSIIRGHLLELVQLPLEFRLKVTILDYIQERTLLSRSSVLNVIFALKNGAYINIKRGGYLLEVINLPSKF</sequence>
<name>A0A419N1Q5_9GAMM</name>
<dbReference type="InterPro" id="IPR041687">
    <property type="entry name" value="HTH_46"/>
</dbReference>
<organism evidence="2 3">
    <name type="scientific">Rahnella woolbedingensis</name>
    <dbReference type="NCBI Taxonomy" id="1510574"/>
    <lineage>
        <taxon>Bacteria</taxon>
        <taxon>Pseudomonadati</taxon>
        <taxon>Pseudomonadota</taxon>
        <taxon>Gammaproteobacteria</taxon>
        <taxon>Enterobacterales</taxon>
        <taxon>Yersiniaceae</taxon>
        <taxon>Rahnella</taxon>
    </lineage>
</organism>
<gene>
    <name evidence="2" type="ORF">D6C13_24925</name>
</gene>
<evidence type="ECO:0000313" key="3">
    <source>
        <dbReference type="Proteomes" id="UP000284908"/>
    </source>
</evidence>
<reference evidence="2 3" key="1">
    <citation type="submission" date="2018-09" db="EMBL/GenBank/DDBJ databases">
        <authorList>
            <person name="Le Fleche-Mateos A."/>
        </authorList>
    </citation>
    <scope>NUCLEOTIDE SEQUENCE [LARGE SCALE GENOMIC DNA]</scope>
    <source>
        <strain evidence="2 3">DSM 27399</strain>
    </source>
</reference>
<proteinExistence type="predicted"/>
<dbReference type="Pfam" id="PF15977">
    <property type="entry name" value="HTH_46"/>
    <property type="match status" value="1"/>
</dbReference>
<dbReference type="AlphaFoldDB" id="A0A419N1Q5"/>
<evidence type="ECO:0000259" key="1">
    <source>
        <dbReference type="Pfam" id="PF15977"/>
    </source>
</evidence>
<comment type="caution">
    <text evidence="2">The sequence shown here is derived from an EMBL/GenBank/DDBJ whole genome shotgun (WGS) entry which is preliminary data.</text>
</comment>
<feature type="domain" description="IprA winged helix-turn-helix" evidence="1">
    <location>
        <begin position="140"/>
        <end position="208"/>
    </location>
</feature>